<dbReference type="InterPro" id="IPR031316">
    <property type="entry name" value="FlgM_C"/>
</dbReference>
<protein>
    <recommendedName>
        <fullName evidence="2">Anti-sigma-28 factor FlgM C-terminal domain-containing protein</fullName>
    </recommendedName>
</protein>
<evidence type="ECO:0000313" key="4">
    <source>
        <dbReference type="Proteomes" id="UP000001917"/>
    </source>
</evidence>
<dbReference type="KEGG" id="aac:Aaci_2565"/>
<gene>
    <name evidence="3" type="ordered locus">Aaci_2565</name>
</gene>
<organism evidence="3 4">
    <name type="scientific">Alicyclobacillus acidocaldarius subsp. acidocaldarius (strain ATCC 27009 / DSM 446 / BCRC 14685 / JCM 5260 / KCTC 1825 / NBRC 15652 / NCIMB 11725 / NRRL B-14509 / 104-IA)</name>
    <name type="common">Bacillus acidocaldarius</name>
    <dbReference type="NCBI Taxonomy" id="521098"/>
    <lineage>
        <taxon>Bacteria</taxon>
        <taxon>Bacillati</taxon>
        <taxon>Bacillota</taxon>
        <taxon>Bacilli</taxon>
        <taxon>Bacillales</taxon>
        <taxon>Alicyclobacillaceae</taxon>
        <taxon>Alicyclobacillus</taxon>
    </lineage>
</organism>
<evidence type="ECO:0000313" key="3">
    <source>
        <dbReference type="EMBL" id="ACV59569.1"/>
    </source>
</evidence>
<dbReference type="AlphaFoldDB" id="C8WT55"/>
<reference evidence="4" key="1">
    <citation type="submission" date="2009-09" db="EMBL/GenBank/DDBJ databases">
        <title>The complete chromosome of Alicyclobacillus acidocaldarius subsp. acidocaldarius DSM 446.</title>
        <authorList>
            <consortium name="US DOE Joint Genome Institute (JGI-PGF)"/>
            <person name="Lucas S."/>
            <person name="Copeland A."/>
            <person name="Lapidus A."/>
            <person name="Glavina del Rio T."/>
            <person name="Dalin E."/>
            <person name="Tice H."/>
            <person name="Bruce D."/>
            <person name="Goodwin L."/>
            <person name="Pitluck S."/>
            <person name="Kyrpides N."/>
            <person name="Mavromatis K."/>
            <person name="Ivanova N."/>
            <person name="Ovchinnikova G."/>
            <person name="Chertkov O."/>
            <person name="Sims D."/>
            <person name="Brettin T."/>
            <person name="Detter J.C."/>
            <person name="Han C."/>
            <person name="Larimer F."/>
            <person name="Land M."/>
            <person name="Hauser L."/>
            <person name="Markowitz V."/>
            <person name="Cheng J.-F."/>
            <person name="Hugenholtz P."/>
            <person name="Woyke T."/>
            <person name="Wu D."/>
            <person name="Pukall R."/>
            <person name="Klenk H.-P."/>
            <person name="Eisen J.A."/>
        </authorList>
    </citation>
    <scope>NUCLEOTIDE SEQUENCE [LARGE SCALE GENOMIC DNA]</scope>
    <source>
        <strain evidence="4">ATCC 27009 / DSM 446 / BCRC 14685 / JCM 5260 / KCTC 1825 / NBRC 15652 / NCIMB 11725 / NRRL B-14509 / 104-IA</strain>
    </source>
</reference>
<dbReference type="InterPro" id="IPR035890">
    <property type="entry name" value="Anti-sigma-28_factor_FlgM_sf"/>
</dbReference>
<evidence type="ECO:0000259" key="2">
    <source>
        <dbReference type="Pfam" id="PF04316"/>
    </source>
</evidence>
<dbReference type="Pfam" id="PF04316">
    <property type="entry name" value="FlgM"/>
    <property type="match status" value="1"/>
</dbReference>
<keyword evidence="4" id="KW-1185">Reference proteome</keyword>
<proteinExistence type="predicted"/>
<dbReference type="Proteomes" id="UP000001917">
    <property type="component" value="Chromosome"/>
</dbReference>
<dbReference type="HOGENOM" id="CLU_2839965_0_0_9"/>
<feature type="compositionally biased region" description="Low complexity" evidence="1">
    <location>
        <begin position="1"/>
        <end position="16"/>
    </location>
</feature>
<name>C8WT55_ALIAD</name>
<accession>C8WT55</accession>
<reference evidence="3 4" key="2">
    <citation type="journal article" date="2010" name="Stand. Genomic Sci.">
        <title>Complete genome sequence of Alicyclobacillus acidocaldarius type strain (104-IA).</title>
        <authorList>
            <person name="Mavromatis K."/>
            <person name="Sikorski J."/>
            <person name="Lapidus A."/>
            <person name="Glavina Del Rio T."/>
            <person name="Copeland A."/>
            <person name="Tice H."/>
            <person name="Cheng J.F."/>
            <person name="Lucas S."/>
            <person name="Chen F."/>
            <person name="Nolan M."/>
            <person name="Bruce D."/>
            <person name="Goodwin L."/>
            <person name="Pitluck S."/>
            <person name="Ivanova N."/>
            <person name="Ovchinnikova G."/>
            <person name="Pati A."/>
            <person name="Chen A."/>
            <person name="Palaniappan K."/>
            <person name="Land M."/>
            <person name="Hauser L."/>
            <person name="Chang Y.J."/>
            <person name="Jeffries C.D."/>
            <person name="Chain P."/>
            <person name="Meincke L."/>
            <person name="Sims D."/>
            <person name="Chertkov O."/>
            <person name="Han C."/>
            <person name="Brettin T."/>
            <person name="Detter J.C."/>
            <person name="Wahrenburg C."/>
            <person name="Rohde M."/>
            <person name="Pukall R."/>
            <person name="Goker M."/>
            <person name="Bristow J."/>
            <person name="Eisen J.A."/>
            <person name="Markowitz V."/>
            <person name="Hugenholtz P."/>
            <person name="Klenk H.P."/>
            <person name="Kyrpides N.C."/>
        </authorList>
    </citation>
    <scope>NUCLEOTIDE SEQUENCE [LARGE SCALE GENOMIC DNA]</scope>
    <source>
        <strain evidence="4">ATCC 27009 / DSM 446 / BCRC 14685 / JCM 5260 / KCTC 1825 / NBRC 15652 / NCIMB 11725 / NRRL B-14509 / 104-IA</strain>
    </source>
</reference>
<sequence length="65" mass="6917">MWIPPSSYLVSSSASSGATANTPADKSRLEKLQQLQQAVQSGTYQVNLKHIAQAMVERGVLNGDG</sequence>
<evidence type="ECO:0000256" key="1">
    <source>
        <dbReference type="SAM" id="MobiDB-lite"/>
    </source>
</evidence>
<dbReference type="STRING" id="521098.Aaci_2565"/>
<dbReference type="EMBL" id="CP001727">
    <property type="protein sequence ID" value="ACV59569.1"/>
    <property type="molecule type" value="Genomic_DNA"/>
</dbReference>
<dbReference type="eggNOG" id="COG2747">
    <property type="taxonomic scope" value="Bacteria"/>
</dbReference>
<dbReference type="SUPFAM" id="SSF101498">
    <property type="entry name" value="Anti-sigma factor FlgM"/>
    <property type="match status" value="1"/>
</dbReference>
<feature type="region of interest" description="Disordered" evidence="1">
    <location>
        <begin position="1"/>
        <end position="29"/>
    </location>
</feature>
<feature type="domain" description="Anti-sigma-28 factor FlgM C-terminal" evidence="2">
    <location>
        <begin position="18"/>
        <end position="57"/>
    </location>
</feature>